<dbReference type="Gene3D" id="1.10.357.10">
    <property type="entry name" value="Tetracycline Repressor, domain 2"/>
    <property type="match status" value="1"/>
</dbReference>
<reference evidence="4 5" key="1">
    <citation type="submission" date="2018-06" db="EMBL/GenBank/DDBJ databases">
        <authorList>
            <consortium name="Pathogen Informatics"/>
            <person name="Doyle S."/>
        </authorList>
    </citation>
    <scope>NUCLEOTIDE SEQUENCE [LARGE SCALE GENOMIC DNA]</scope>
    <source>
        <strain evidence="4 5">NCTC7582</strain>
    </source>
</reference>
<dbReference type="GO" id="GO:0006355">
    <property type="term" value="P:regulation of DNA-templated transcription"/>
    <property type="evidence" value="ECO:0007669"/>
    <property type="project" value="UniProtKB-ARBA"/>
</dbReference>
<dbReference type="GO" id="GO:0003677">
    <property type="term" value="F:DNA binding"/>
    <property type="evidence" value="ECO:0007669"/>
    <property type="project" value="UniProtKB-UniRule"/>
</dbReference>
<dbReference type="SUPFAM" id="SSF48498">
    <property type="entry name" value="Tetracyclin repressor-like, C-terminal domain"/>
    <property type="match status" value="1"/>
</dbReference>
<evidence type="ECO:0000256" key="2">
    <source>
        <dbReference type="PROSITE-ProRule" id="PRU00335"/>
    </source>
</evidence>
<dbReference type="InterPro" id="IPR009057">
    <property type="entry name" value="Homeodomain-like_sf"/>
</dbReference>
<dbReference type="PANTHER" id="PTHR30328">
    <property type="entry name" value="TRANSCRIPTIONAL REPRESSOR"/>
    <property type="match status" value="1"/>
</dbReference>
<dbReference type="Proteomes" id="UP000251431">
    <property type="component" value="Unassembled WGS sequence"/>
</dbReference>
<dbReference type="PROSITE" id="PS50977">
    <property type="entry name" value="HTH_TETR_2"/>
    <property type="match status" value="1"/>
</dbReference>
<evidence type="ECO:0000259" key="3">
    <source>
        <dbReference type="PROSITE" id="PS50977"/>
    </source>
</evidence>
<keyword evidence="1 2" id="KW-0238">DNA-binding</keyword>
<accession>A0A2X0YB97</accession>
<dbReference type="InterPro" id="IPR001647">
    <property type="entry name" value="HTH_TetR"/>
</dbReference>
<gene>
    <name evidence="4" type="ORF">NCTC7582_02577</name>
</gene>
<dbReference type="AlphaFoldDB" id="A0A2X0YB97"/>
<evidence type="ECO:0000256" key="1">
    <source>
        <dbReference type="ARBA" id="ARBA00023125"/>
    </source>
</evidence>
<evidence type="ECO:0000313" key="5">
    <source>
        <dbReference type="Proteomes" id="UP000251431"/>
    </source>
</evidence>
<dbReference type="InterPro" id="IPR050109">
    <property type="entry name" value="HTH-type_TetR-like_transc_reg"/>
</dbReference>
<dbReference type="Pfam" id="PF00440">
    <property type="entry name" value="TetR_N"/>
    <property type="match status" value="1"/>
</dbReference>
<protein>
    <submittedName>
        <fullName evidence="4">TetR family transcriptional regulator</fullName>
    </submittedName>
</protein>
<proteinExistence type="predicted"/>
<sequence length="206" mass="22764">MDNNKNTFIQEARKQQIIEATIATLDDIGYVKASLAQIAKRASISTALISYHFVDRQDLINQSLQALIEQSTTFILTKTYTASDPTTQLANFIEASIAYQATHPKENAALLEIVFNARTAHDIPYYKLPNEEEDPLLTALRNILEDGKKQGTFSVRSVNVMAKVIQGAIGEYMLKGGPLAIAAEDYSLEVTNIIWTAMKVEGPKNA</sequence>
<dbReference type="InterPro" id="IPR036271">
    <property type="entry name" value="Tet_transcr_reg_TetR-rel_C_sf"/>
</dbReference>
<organism evidence="4 5">
    <name type="scientific">Lysinibacillus capsici</name>
    <dbReference type="NCBI Taxonomy" id="2115968"/>
    <lineage>
        <taxon>Bacteria</taxon>
        <taxon>Bacillati</taxon>
        <taxon>Bacillota</taxon>
        <taxon>Bacilli</taxon>
        <taxon>Bacillales</taxon>
        <taxon>Bacillaceae</taxon>
        <taxon>Lysinibacillus</taxon>
    </lineage>
</organism>
<dbReference type="EMBL" id="UAQE01000001">
    <property type="protein sequence ID" value="SPT99700.1"/>
    <property type="molecule type" value="Genomic_DNA"/>
</dbReference>
<dbReference type="PANTHER" id="PTHR30328:SF54">
    <property type="entry name" value="HTH-TYPE TRANSCRIPTIONAL REPRESSOR SCO4008"/>
    <property type="match status" value="1"/>
</dbReference>
<dbReference type="SUPFAM" id="SSF46689">
    <property type="entry name" value="Homeodomain-like"/>
    <property type="match status" value="1"/>
</dbReference>
<name>A0A2X0YB97_9BACI</name>
<dbReference type="RefSeq" id="WP_112117449.1">
    <property type="nucleotide sequence ID" value="NZ_UAQE01000001.1"/>
</dbReference>
<feature type="DNA-binding region" description="H-T-H motif" evidence="2">
    <location>
        <begin position="34"/>
        <end position="53"/>
    </location>
</feature>
<feature type="domain" description="HTH tetR-type" evidence="3">
    <location>
        <begin position="11"/>
        <end position="71"/>
    </location>
</feature>
<evidence type="ECO:0000313" key="4">
    <source>
        <dbReference type="EMBL" id="SPT99700.1"/>
    </source>
</evidence>